<dbReference type="PANTHER" id="PTHR48101">
    <property type="entry name" value="METHYLMALONYL-COA MUTASE, MITOCHONDRIAL-RELATED"/>
    <property type="match status" value="1"/>
</dbReference>
<protein>
    <submittedName>
        <fullName evidence="2">Methylmalonyl-CoA mutase</fullName>
    </submittedName>
</protein>
<name>A0A0D7WAM1_9FLAO</name>
<evidence type="ECO:0000313" key="3">
    <source>
        <dbReference type="Proteomes" id="UP000032578"/>
    </source>
</evidence>
<reference evidence="2 3" key="1">
    <citation type="submission" date="2014-11" db="EMBL/GenBank/DDBJ databases">
        <title>Tamlana sedimentorum sp. nov., isolated from shallow sand sediments of the Sea of Japan.</title>
        <authorList>
            <person name="Romanenko L.A."/>
        </authorList>
    </citation>
    <scope>NUCLEOTIDE SEQUENCE [LARGE SCALE GENOMIC DNA]</scope>
    <source>
        <strain evidence="2 3">JCM 19808</strain>
    </source>
</reference>
<organism evidence="2 3">
    <name type="scientific">Neotamlana sedimentorum</name>
    <dbReference type="NCBI Taxonomy" id="1435349"/>
    <lineage>
        <taxon>Bacteria</taxon>
        <taxon>Pseudomonadati</taxon>
        <taxon>Bacteroidota</taxon>
        <taxon>Flavobacteriia</taxon>
        <taxon>Flavobacteriales</taxon>
        <taxon>Flavobacteriaceae</taxon>
        <taxon>Neotamlana</taxon>
    </lineage>
</organism>
<dbReference type="GO" id="GO:0016866">
    <property type="term" value="F:intramolecular transferase activity"/>
    <property type="evidence" value="ECO:0007669"/>
    <property type="project" value="InterPro"/>
</dbReference>
<dbReference type="Proteomes" id="UP000032578">
    <property type="component" value="Unassembled WGS sequence"/>
</dbReference>
<proteinExistence type="predicted"/>
<dbReference type="PATRIC" id="fig|1435349.4.peg.2629"/>
<dbReference type="GO" id="GO:0031419">
    <property type="term" value="F:cobalamin binding"/>
    <property type="evidence" value="ECO:0007669"/>
    <property type="project" value="InterPro"/>
</dbReference>
<sequence length="455" mass="52229">MSNNLFDDFNEVSAKQWKQKIQYELQGEDYNALLWQTNESILVKPFYHAEDLKNLPQPQNTKATKWKIGQTIYVADTKISNKNALFAIKNGVESLAFIIPSETVSIENLLKGINLETIEIHFKPLFLSHTFLEKYPQKKNIFIHNDIIGNLGKSGNWFQNSKHDINTFKKIYSVTNTLSVDAALYQNAGANIVQQLAYSLAHANEYLNILNEDGLLTTKTEVVFQFAIDSNYFFEIAKLRAIRLLWKSLAPTYNLSTNCEIIVLPTLRNKTIYENYNNLLRTTTECMSGILGGANTVFNIPYNTVTKNNNAFNERIARNQLLILKHESHFNTVNNPVDGSYYIETITNQLAEKALNLFKDIEKSGGFLKQLKLGTIQRKIKASSNKTEQQLENNETILVGVNAHKYPVKDIGKNIQKYPFISLKPRLTKIESIIEKRVSENLERKRLYKKFKNEN</sequence>
<dbReference type="CDD" id="cd03677">
    <property type="entry name" value="MM_CoA_mutase_beta"/>
    <property type="match status" value="1"/>
</dbReference>
<dbReference type="Gene3D" id="3.20.20.240">
    <property type="entry name" value="Methylmalonyl-CoA mutase"/>
    <property type="match status" value="1"/>
</dbReference>
<dbReference type="InterPro" id="IPR016176">
    <property type="entry name" value="Cbl-dep_enz_cat"/>
</dbReference>
<evidence type="ECO:0000259" key="1">
    <source>
        <dbReference type="Pfam" id="PF01642"/>
    </source>
</evidence>
<keyword evidence="3" id="KW-1185">Reference proteome</keyword>
<comment type="caution">
    <text evidence="2">The sequence shown here is derived from an EMBL/GenBank/DDBJ whole genome shotgun (WGS) entry which is preliminary data.</text>
</comment>
<dbReference type="OrthoDB" id="9762378at2"/>
<dbReference type="Pfam" id="PF01642">
    <property type="entry name" value="MM_CoA_mutase"/>
    <property type="match status" value="1"/>
</dbReference>
<dbReference type="EMBL" id="JTDW01000005">
    <property type="protein sequence ID" value="KJD35718.1"/>
    <property type="molecule type" value="Genomic_DNA"/>
</dbReference>
<dbReference type="RefSeq" id="WP_044632451.1">
    <property type="nucleotide sequence ID" value="NZ_JTDW01000005.1"/>
</dbReference>
<dbReference type="STRING" id="1435349.PW52_08220"/>
<dbReference type="PANTHER" id="PTHR48101:SF1">
    <property type="entry name" value="METHYLMALONYL-COA MUTASE, LARGE SUBUNIT"/>
    <property type="match status" value="1"/>
</dbReference>
<evidence type="ECO:0000313" key="2">
    <source>
        <dbReference type="EMBL" id="KJD35718.1"/>
    </source>
</evidence>
<dbReference type="SUPFAM" id="SSF51703">
    <property type="entry name" value="Cobalamin (vitamin B12)-dependent enzymes"/>
    <property type="match status" value="1"/>
</dbReference>
<accession>A0A0D7WAM1</accession>
<dbReference type="AlphaFoldDB" id="A0A0D7WAM1"/>
<dbReference type="InterPro" id="IPR006099">
    <property type="entry name" value="MeMalonylCoA_mutase_a/b_cat"/>
</dbReference>
<gene>
    <name evidence="2" type="ORF">PW52_08220</name>
</gene>
<feature type="domain" description="Methylmalonyl-CoA mutase alpha/beta chain catalytic" evidence="1">
    <location>
        <begin position="169"/>
        <end position="440"/>
    </location>
</feature>